<dbReference type="eggNOG" id="COG3164">
    <property type="taxonomic scope" value="Bacteria"/>
</dbReference>
<dbReference type="EMBL" id="AANZ01000003">
    <property type="protein sequence ID" value="EAQ81986.1"/>
    <property type="molecule type" value="Genomic_DNA"/>
</dbReference>
<evidence type="ECO:0000313" key="2">
    <source>
        <dbReference type="EMBL" id="EAQ81986.1"/>
    </source>
</evidence>
<evidence type="ECO:0008006" key="4">
    <source>
        <dbReference type="Google" id="ProtNLM"/>
    </source>
</evidence>
<dbReference type="Proteomes" id="UP000004358">
    <property type="component" value="Unassembled WGS sequence"/>
</dbReference>
<dbReference type="OrthoDB" id="244263at2"/>
<evidence type="ECO:0000256" key="1">
    <source>
        <dbReference type="SAM" id="MobiDB-lite"/>
    </source>
</evidence>
<dbReference type="AlphaFoldDB" id="A3ZNT8"/>
<organism evidence="2 3">
    <name type="scientific">Blastopirellula marina DSM 3645</name>
    <dbReference type="NCBI Taxonomy" id="314230"/>
    <lineage>
        <taxon>Bacteria</taxon>
        <taxon>Pseudomonadati</taxon>
        <taxon>Planctomycetota</taxon>
        <taxon>Planctomycetia</taxon>
        <taxon>Pirellulales</taxon>
        <taxon>Pirellulaceae</taxon>
        <taxon>Blastopirellula</taxon>
    </lineage>
</organism>
<dbReference type="STRING" id="314230.DSM3645_17580"/>
<feature type="region of interest" description="Disordered" evidence="1">
    <location>
        <begin position="448"/>
        <end position="473"/>
    </location>
</feature>
<accession>A3ZNT8</accession>
<reference evidence="2 3" key="1">
    <citation type="submission" date="2006-02" db="EMBL/GenBank/DDBJ databases">
        <authorList>
            <person name="Amann R."/>
            <person name="Ferriera S."/>
            <person name="Johnson J."/>
            <person name="Kravitz S."/>
            <person name="Halpern A."/>
            <person name="Remington K."/>
            <person name="Beeson K."/>
            <person name="Tran B."/>
            <person name="Rogers Y.-H."/>
            <person name="Friedman R."/>
            <person name="Venter J.C."/>
        </authorList>
    </citation>
    <scope>NUCLEOTIDE SEQUENCE [LARGE SCALE GENOMIC DNA]</scope>
    <source>
        <strain evidence="2 3">DSM 3645</strain>
    </source>
</reference>
<dbReference type="HOGENOM" id="CLU_577052_0_0_0"/>
<dbReference type="RefSeq" id="WP_002651414.1">
    <property type="nucleotide sequence ID" value="NZ_CH672376.1"/>
</dbReference>
<proteinExistence type="predicted"/>
<protein>
    <recommendedName>
        <fullName evidence="4">AsmA-like C-terminal domain-containing protein</fullName>
    </recommendedName>
</protein>
<name>A3ZNT8_9BACT</name>
<sequence length="473" mass="52160">MTAAPLKKRRRRWWVFSALAALLLFIAFLPTLASYRPLTQGGLSAVLAATEVEVFVDRVSFGWLAITQIEGLQIRQREGKFNVSVPQMSNDVYFWQLIANPRQLGNLEIIQPDLHFVIQKPEDSLIDSIADEPTPLDPEKLTEALNRQISVNIRDATLSAQRPGGAAWKIEHFELSGKLTPATSQQGPLLRLDHIQAMDHFQLTEEMCDDLLKYAVPIMHGVTNIHGEASLRFEAWEFPLENPQQGTGRGSLEIHEASLVSGPILKSITDALQMAPSVQIASNCKVKFKLADGRVYHEGLELGFPNCRVRTSGWVGLDDTLDILCVIPIPVGDSIDETLPLLQSLQGKTIRLRITGTLQQPQVGLDDTFNQLAQTFLGASDGGAIPVDQVLSAASGMLQKMRKGAPSETLDRLRKQQPLPMEPADLQRPLGGLFDRLRQGLGGVIETVPLQDEAMEEEPPPPRPESPGRPLDL</sequence>
<comment type="caution">
    <text evidence="2">The sequence shown here is derived from an EMBL/GenBank/DDBJ whole genome shotgun (WGS) entry which is preliminary data.</text>
</comment>
<evidence type="ECO:0000313" key="3">
    <source>
        <dbReference type="Proteomes" id="UP000004358"/>
    </source>
</evidence>
<gene>
    <name evidence="2" type="ORF">DSM3645_17580</name>
</gene>